<comment type="caution">
    <text evidence="3">The sequence shown here is derived from an EMBL/GenBank/DDBJ whole genome shotgun (WGS) entry which is preliminary data.</text>
</comment>
<evidence type="ECO:0000313" key="3">
    <source>
        <dbReference type="EMBL" id="EFO3163540.1"/>
    </source>
</evidence>
<keyword evidence="2" id="KW-0472">Membrane</keyword>
<reference evidence="3" key="1">
    <citation type="submission" date="2018-06" db="EMBL/GenBank/DDBJ databases">
        <authorList>
            <consortium name="GenomeTrakr network: Whole genome sequencing for foodborne pathogen traceback"/>
        </authorList>
    </citation>
    <scope>NUCLEOTIDE SEQUENCE</scope>
    <source>
        <strain evidence="3">PSU-0700</strain>
    </source>
</reference>
<feature type="transmembrane region" description="Helical" evidence="2">
    <location>
        <begin position="272"/>
        <end position="289"/>
    </location>
</feature>
<accession>A0A9P2MK33</accession>
<feature type="transmembrane region" description="Helical" evidence="2">
    <location>
        <begin position="50"/>
        <end position="71"/>
    </location>
</feature>
<evidence type="ECO:0000256" key="1">
    <source>
        <dbReference type="SAM" id="MobiDB-lite"/>
    </source>
</evidence>
<protein>
    <submittedName>
        <fullName evidence="3">Uncharacterized protein</fullName>
    </submittedName>
</protein>
<proteinExistence type="predicted"/>
<feature type="compositionally biased region" description="Basic and acidic residues" evidence="1">
    <location>
        <begin position="469"/>
        <end position="481"/>
    </location>
</feature>
<feature type="transmembrane region" description="Helical" evidence="2">
    <location>
        <begin position="347"/>
        <end position="373"/>
    </location>
</feature>
<evidence type="ECO:0000313" key="4">
    <source>
        <dbReference type="Proteomes" id="UP000735456"/>
    </source>
</evidence>
<feature type="region of interest" description="Disordered" evidence="1">
    <location>
        <begin position="520"/>
        <end position="541"/>
    </location>
</feature>
<keyword evidence="2" id="KW-0812">Transmembrane</keyword>
<feature type="transmembrane region" description="Helical" evidence="2">
    <location>
        <begin position="301"/>
        <end position="320"/>
    </location>
</feature>
<feature type="compositionally biased region" description="Polar residues" evidence="1">
    <location>
        <begin position="520"/>
        <end position="536"/>
    </location>
</feature>
<keyword evidence="2" id="KW-1133">Transmembrane helix</keyword>
<name>A0A9P2MK33_ECOLX</name>
<sequence length="597" mass="63575">MSVLETFMILFESDASDVKKGTDAANKSAETLDKTLSKIGITTDGITSSFSGLATVALGSMAAFLSLGGIISGTIEKAEEIDALARSAQSLNMPVEDLDAWGKAAERAGGDAQGMRDSLTDLAEKMGEASSDAKSGAAKSFQELGIALKNSDGSTKNASQGMLDLADSVSKLSREQAIFRIKELGVTDNRTVDLILKGRGAIEDMIKTQKAFGVVTKQDAEIAQKFKMELDGTKSMFNSLATQAGVSIMPMLTDFLKMVSSTVQFLTQHKDAVKQFFIVGGAAIAMYYTPAMLTAAKATLLATWPILLIAAAVAAFVLILDDFNNYLNGNASVIGELSKEYPKLADALSFVGAWCKIVWDLCAILVTAIYDLFTNPGSAIDNMKKNLSELWTWFEKFFGIDKLTQQFVAGFESMKKSVIDIWDSVVSYIMKAWNKLTGILPDSVKSMLGIGPDDAADAPKPDGATTDAPPREQKKNTRRPDGVSNSAPPDDEPGGKQSAASVSAVSMGLANSDEIKQLQRKAQNEITAASSSPIASQTSNTVTNQQQQITKTNQFTVESIQINTQATDAEGIAAGIGDGLSGHFNQAVNEFDDGIWG</sequence>
<evidence type="ECO:0000256" key="2">
    <source>
        <dbReference type="SAM" id="Phobius"/>
    </source>
</evidence>
<dbReference type="AlphaFoldDB" id="A0A9P2MK33"/>
<organism evidence="3 4">
    <name type="scientific">Escherichia coli O8</name>
    <dbReference type="NCBI Taxonomy" id="1010796"/>
    <lineage>
        <taxon>Bacteria</taxon>
        <taxon>Pseudomonadati</taxon>
        <taxon>Pseudomonadota</taxon>
        <taxon>Gammaproteobacteria</taxon>
        <taxon>Enterobacterales</taxon>
        <taxon>Enterobacteriaceae</taxon>
        <taxon>Escherichia</taxon>
    </lineage>
</organism>
<feature type="region of interest" description="Disordered" evidence="1">
    <location>
        <begin position="451"/>
        <end position="506"/>
    </location>
</feature>
<dbReference type="Proteomes" id="UP000735456">
    <property type="component" value="Unassembled WGS sequence"/>
</dbReference>
<dbReference type="EMBL" id="AATQVU010000001">
    <property type="protein sequence ID" value="EFO3163540.1"/>
    <property type="molecule type" value="Genomic_DNA"/>
</dbReference>
<gene>
    <name evidence="3" type="ORF">DP913_00470</name>
</gene>